<dbReference type="CDD" id="cd12285">
    <property type="entry name" value="RRM3_RBM39_like"/>
    <property type="match status" value="1"/>
</dbReference>
<dbReference type="Gene3D" id="1.10.8.10">
    <property type="entry name" value="DNA helicase RuvA subunit, C-terminal domain"/>
    <property type="match status" value="1"/>
</dbReference>
<dbReference type="SMART" id="SM00360">
    <property type="entry name" value="RRM"/>
    <property type="match status" value="2"/>
</dbReference>
<dbReference type="PROSITE" id="PS50089">
    <property type="entry name" value="ZF_RING_2"/>
    <property type="match status" value="1"/>
</dbReference>
<feature type="domain" description="RRM" evidence="11">
    <location>
        <begin position="56"/>
        <end position="134"/>
    </location>
</feature>
<dbReference type="Gene3D" id="3.30.40.10">
    <property type="entry name" value="Zinc/RING finger domain, C3HC4 (zinc finger)"/>
    <property type="match status" value="1"/>
</dbReference>
<dbReference type="InterPro" id="IPR035952">
    <property type="entry name" value="Rhomboid-like_sf"/>
</dbReference>
<keyword evidence="2 8" id="KW-0812">Transmembrane</keyword>
<dbReference type="InterPro" id="IPR009060">
    <property type="entry name" value="UBA-like_sf"/>
</dbReference>
<keyword evidence="4 8" id="KW-0472">Membrane</keyword>
<feature type="domain" description="RING-type" evidence="10">
    <location>
        <begin position="401"/>
        <end position="446"/>
    </location>
</feature>
<dbReference type="EMBL" id="QKXF01000416">
    <property type="protein sequence ID" value="RQM11564.1"/>
    <property type="molecule type" value="Genomic_DNA"/>
</dbReference>
<comment type="caution">
    <text evidence="12">The sequence shown here is derived from an EMBL/GenBank/DDBJ whole genome shotgun (WGS) entry which is preliminary data.</text>
</comment>
<dbReference type="InterPro" id="IPR035979">
    <property type="entry name" value="RBD_domain_sf"/>
</dbReference>
<feature type="transmembrane region" description="Helical" evidence="8">
    <location>
        <begin position="783"/>
        <end position="807"/>
    </location>
</feature>
<evidence type="ECO:0008006" key="14">
    <source>
        <dbReference type="Google" id="ProtNLM"/>
    </source>
</evidence>
<dbReference type="PROSITE" id="PS50030">
    <property type="entry name" value="UBA"/>
    <property type="match status" value="1"/>
</dbReference>
<evidence type="ECO:0000256" key="1">
    <source>
        <dbReference type="ARBA" id="ARBA00004141"/>
    </source>
</evidence>
<feature type="transmembrane region" description="Helical" evidence="8">
    <location>
        <begin position="677"/>
        <end position="697"/>
    </location>
</feature>
<feature type="transmembrane region" description="Helical" evidence="8">
    <location>
        <begin position="703"/>
        <end position="723"/>
    </location>
</feature>
<evidence type="ECO:0000313" key="12">
    <source>
        <dbReference type="EMBL" id="RQM11564.1"/>
    </source>
</evidence>
<feature type="region of interest" description="Disordered" evidence="7">
    <location>
        <begin position="359"/>
        <end position="386"/>
    </location>
</feature>
<dbReference type="Gene3D" id="3.30.70.330">
    <property type="match status" value="2"/>
</dbReference>
<dbReference type="PANTHER" id="PTHR15608">
    <property type="entry name" value="SPLICING FACTOR U2AF-ASSOCIATED PROTEIN 2"/>
    <property type="match status" value="1"/>
</dbReference>
<evidence type="ECO:0000256" key="3">
    <source>
        <dbReference type="ARBA" id="ARBA00022989"/>
    </source>
</evidence>
<dbReference type="SMART" id="SM00165">
    <property type="entry name" value="UBA"/>
    <property type="match status" value="1"/>
</dbReference>
<feature type="compositionally biased region" description="Low complexity" evidence="7">
    <location>
        <begin position="374"/>
        <end position="384"/>
    </location>
</feature>
<evidence type="ECO:0000256" key="7">
    <source>
        <dbReference type="SAM" id="MobiDB-lite"/>
    </source>
</evidence>
<dbReference type="Pfam" id="PF17123">
    <property type="entry name" value="zf-RING_11"/>
    <property type="match status" value="1"/>
</dbReference>
<dbReference type="InterPro" id="IPR034393">
    <property type="entry name" value="TatSF1-like"/>
</dbReference>
<dbReference type="SUPFAM" id="SSF54928">
    <property type="entry name" value="RNA-binding domain, RBD"/>
    <property type="match status" value="1"/>
</dbReference>
<dbReference type="GO" id="GO:0005684">
    <property type="term" value="C:U2-type spliceosomal complex"/>
    <property type="evidence" value="ECO:0007669"/>
    <property type="project" value="TreeGrafter"/>
</dbReference>
<evidence type="ECO:0000259" key="11">
    <source>
        <dbReference type="PROSITE" id="PS50102"/>
    </source>
</evidence>
<keyword evidence="6" id="KW-0694">RNA-binding</keyword>
<evidence type="ECO:0000256" key="8">
    <source>
        <dbReference type="SAM" id="Phobius"/>
    </source>
</evidence>
<dbReference type="Pfam" id="PF00627">
    <property type="entry name" value="UBA"/>
    <property type="match status" value="1"/>
</dbReference>
<feature type="domain" description="UBA" evidence="9">
    <location>
        <begin position="874"/>
        <end position="914"/>
    </location>
</feature>
<dbReference type="InterPro" id="IPR013083">
    <property type="entry name" value="Znf_RING/FYVE/PHD"/>
</dbReference>
<dbReference type="InterPro" id="IPR015940">
    <property type="entry name" value="UBA"/>
</dbReference>
<dbReference type="PROSITE" id="PS50102">
    <property type="entry name" value="RRM"/>
    <property type="match status" value="1"/>
</dbReference>
<dbReference type="InterPro" id="IPR012677">
    <property type="entry name" value="Nucleotide-bd_a/b_plait_sf"/>
</dbReference>
<dbReference type="SUPFAM" id="SSF57850">
    <property type="entry name" value="RING/U-box"/>
    <property type="match status" value="1"/>
</dbReference>
<dbReference type="GO" id="GO:0003723">
    <property type="term" value="F:RNA binding"/>
    <property type="evidence" value="ECO:0007669"/>
    <property type="project" value="UniProtKB-UniRule"/>
</dbReference>
<name>A0A3R7W0S2_9STRA</name>
<dbReference type="InterPro" id="IPR001841">
    <property type="entry name" value="Znf_RING"/>
</dbReference>
<feature type="transmembrane region" description="Helical" evidence="8">
    <location>
        <begin position="744"/>
        <end position="763"/>
    </location>
</feature>
<dbReference type="AlphaFoldDB" id="A0A3R7W0S2"/>
<dbReference type="InterPro" id="IPR000504">
    <property type="entry name" value="RRM_dom"/>
</dbReference>
<reference evidence="12 13" key="1">
    <citation type="submission" date="2018-06" db="EMBL/GenBank/DDBJ databases">
        <title>Comparative genomics of downy mildews reveals potential adaptations to biotrophy.</title>
        <authorList>
            <person name="Fletcher K."/>
            <person name="Klosterman S.J."/>
            <person name="Derevnina L."/>
            <person name="Martin F."/>
            <person name="Koike S."/>
            <person name="Reyes Chin-Wo S."/>
            <person name="Mou B."/>
            <person name="Michelmore R."/>
        </authorList>
    </citation>
    <scope>NUCLEOTIDE SEQUENCE [LARGE SCALE GENOMIC DNA]</scope>
    <source>
        <strain evidence="12 13">R13</strain>
    </source>
</reference>
<dbReference type="GO" id="GO:0005686">
    <property type="term" value="C:U2 snRNP"/>
    <property type="evidence" value="ECO:0007669"/>
    <property type="project" value="TreeGrafter"/>
</dbReference>
<dbReference type="GO" id="GO:0016020">
    <property type="term" value="C:membrane"/>
    <property type="evidence" value="ECO:0007669"/>
    <property type="project" value="UniProtKB-SubCell"/>
</dbReference>
<accession>A0A3R7W0S2</accession>
<feature type="transmembrane region" description="Helical" evidence="8">
    <location>
        <begin position="646"/>
        <end position="665"/>
    </location>
</feature>
<dbReference type="SUPFAM" id="SSF144091">
    <property type="entry name" value="Rhomboid-like"/>
    <property type="match status" value="1"/>
</dbReference>
<evidence type="ECO:0000259" key="9">
    <source>
        <dbReference type="PROSITE" id="PS50030"/>
    </source>
</evidence>
<dbReference type="SMART" id="SM00184">
    <property type="entry name" value="RING"/>
    <property type="match status" value="1"/>
</dbReference>
<dbReference type="VEuPathDB" id="FungiDB:DD237_007723"/>
<dbReference type="GO" id="GO:0008270">
    <property type="term" value="F:zinc ion binding"/>
    <property type="evidence" value="ECO:0007669"/>
    <property type="project" value="UniProtKB-KW"/>
</dbReference>
<proteinExistence type="predicted"/>
<keyword evidence="5" id="KW-0479">Metal-binding</keyword>
<dbReference type="Pfam" id="PF00076">
    <property type="entry name" value="RRM_1"/>
    <property type="match status" value="1"/>
</dbReference>
<dbReference type="SUPFAM" id="SSF46934">
    <property type="entry name" value="UBA-like"/>
    <property type="match status" value="1"/>
</dbReference>
<sequence>MNADAERIERARAKNLAYIRQSVDEHKASQAVDDLLAVGSSTRRSASALGGMKGNSSVYITGLTTYMACRQLEGACTKLGKVRRIKFYKDDRGGLKGDAVVTFSSRATMTKAIDRLNHFEVKPGVIITAIEATFSSKKVKNIEKSEEIDGIGQVTTDYEASAPLKGGLTDEKPPLDLPSDSVILKNVWDSLDSSDAAFFTDLEEDMRVECERHGVVKRVQVVAHGSVIVRFAELKAALACQKVMNGRYFAGRQIEAQFHQATTENLSNADAKVKAFLASIEDAKASKPAALPNPCASEMDTYVKCVEAKTAESGGLRDGEECEKESKAYRECRRKIKELQMAVRVRRWSDVEARRRPLHRAAYDNSTPSPAPAAPASAGPVTSSESNKNVPLAVMEDTPECVICLDELTLGRALFTAECGHRFHFSCLLENVNHDEANSDKCPICRKTQKQWPEQTEGLVKAHPYCTNCGKRGSGGQFCDGCGQSLAHTPTAQERARASAAAAAARSNVVVECPTCRIRCLVSTTARGTLQCPNGHLFQLRMPPTMGSSQGLRQSFTGGGSVPATSGSRPIMRQCPTCYTRVQMPPGSQAGQYMYGAPVTYAYSLAVGVASSATLLLDRGHVLALDRDAVLIRSQYWRLFSSQMTFQHGLAVSLGLYVVFQFRVLERQLGSRKFGSVVVFVMLISGALQLTALSSVSSSLVEFIPGGPYPVLGALAVYFNRYIPKLQPRTVSVWGMHFSDKSSTYLLIFVLLACDFRALIPFLGGSVLGMLFHSTPLGRLRLPSFVCSMFGLLHPLFEVVPASTLALQRHRRAIEAQRRLNGRYNRGRPAAPVVGGQGFHDQLLPGAGGVLPGGGPAAAAVGGGMLPPQMAAAPPSEDAIQQLIALGFERERAIQALQFTYNNVEAAANRLLNGL</sequence>
<evidence type="ECO:0000256" key="6">
    <source>
        <dbReference type="PROSITE-ProRule" id="PRU00176"/>
    </source>
</evidence>
<evidence type="ECO:0000256" key="5">
    <source>
        <dbReference type="PROSITE-ProRule" id="PRU00175"/>
    </source>
</evidence>
<comment type="subcellular location">
    <subcellularLocation>
        <location evidence="1">Membrane</location>
        <topology evidence="1">Multi-pass membrane protein</topology>
    </subcellularLocation>
</comment>
<keyword evidence="5" id="KW-0863">Zinc-finger</keyword>
<dbReference type="PANTHER" id="PTHR15608:SF0">
    <property type="entry name" value="HIV TAT-SPECIFIC FACTOR 1"/>
    <property type="match status" value="1"/>
</dbReference>
<dbReference type="Proteomes" id="UP000286097">
    <property type="component" value="Unassembled WGS sequence"/>
</dbReference>
<protein>
    <recommendedName>
        <fullName evidence="14">UBA domain-containing protein</fullName>
    </recommendedName>
</protein>
<evidence type="ECO:0000313" key="13">
    <source>
        <dbReference type="Proteomes" id="UP000286097"/>
    </source>
</evidence>
<evidence type="ECO:0000259" key="10">
    <source>
        <dbReference type="PROSITE" id="PS50089"/>
    </source>
</evidence>
<evidence type="ECO:0000256" key="2">
    <source>
        <dbReference type="ARBA" id="ARBA00022692"/>
    </source>
</evidence>
<gene>
    <name evidence="12" type="ORF">DD237_007723</name>
</gene>
<evidence type="ECO:0000256" key="4">
    <source>
        <dbReference type="ARBA" id="ARBA00023136"/>
    </source>
</evidence>
<keyword evidence="3 8" id="KW-1133">Transmembrane helix</keyword>
<dbReference type="PROSITE" id="PS51808">
    <property type="entry name" value="CHCH"/>
    <property type="match status" value="1"/>
</dbReference>
<organism evidence="12 13">
    <name type="scientific">Peronospora effusa</name>
    <dbReference type="NCBI Taxonomy" id="542832"/>
    <lineage>
        <taxon>Eukaryota</taxon>
        <taxon>Sar</taxon>
        <taxon>Stramenopiles</taxon>
        <taxon>Oomycota</taxon>
        <taxon>Peronosporomycetes</taxon>
        <taxon>Peronosporales</taxon>
        <taxon>Peronosporaceae</taxon>
        <taxon>Peronospora</taxon>
    </lineage>
</organism>
<keyword evidence="5" id="KW-0862">Zinc</keyword>